<comment type="caution">
    <text evidence="1">The sequence shown here is derived from an EMBL/GenBank/DDBJ whole genome shotgun (WGS) entry which is preliminary data.</text>
</comment>
<dbReference type="Proteomes" id="UP001275084">
    <property type="component" value="Unassembled WGS sequence"/>
</dbReference>
<dbReference type="PANTHER" id="PTHR37542">
    <property type="entry name" value="HELO DOMAIN-CONTAINING PROTEIN-RELATED"/>
    <property type="match status" value="1"/>
</dbReference>
<evidence type="ECO:0000313" key="1">
    <source>
        <dbReference type="EMBL" id="KAK3345788.1"/>
    </source>
</evidence>
<gene>
    <name evidence="1" type="ORF">B0T25DRAFT_611647</name>
</gene>
<proteinExistence type="predicted"/>
<reference evidence="1" key="1">
    <citation type="journal article" date="2023" name="Mol. Phylogenet. Evol.">
        <title>Genome-scale phylogeny and comparative genomics of the fungal order Sordariales.</title>
        <authorList>
            <person name="Hensen N."/>
            <person name="Bonometti L."/>
            <person name="Westerberg I."/>
            <person name="Brannstrom I.O."/>
            <person name="Guillou S."/>
            <person name="Cros-Aarteil S."/>
            <person name="Calhoun S."/>
            <person name="Haridas S."/>
            <person name="Kuo A."/>
            <person name="Mondo S."/>
            <person name="Pangilinan J."/>
            <person name="Riley R."/>
            <person name="LaButti K."/>
            <person name="Andreopoulos B."/>
            <person name="Lipzen A."/>
            <person name="Chen C."/>
            <person name="Yan M."/>
            <person name="Daum C."/>
            <person name="Ng V."/>
            <person name="Clum A."/>
            <person name="Steindorff A."/>
            <person name="Ohm R.A."/>
            <person name="Martin F."/>
            <person name="Silar P."/>
            <person name="Natvig D.O."/>
            <person name="Lalanne C."/>
            <person name="Gautier V."/>
            <person name="Ament-Velasquez S.L."/>
            <person name="Kruys A."/>
            <person name="Hutchinson M.I."/>
            <person name="Powell A.J."/>
            <person name="Barry K."/>
            <person name="Miller A.N."/>
            <person name="Grigoriev I.V."/>
            <person name="Debuchy R."/>
            <person name="Gladieux P."/>
            <person name="Hiltunen Thoren M."/>
            <person name="Johannesson H."/>
        </authorList>
    </citation>
    <scope>NUCLEOTIDE SEQUENCE</scope>
    <source>
        <strain evidence="1">CBS 955.72</strain>
    </source>
</reference>
<protein>
    <recommendedName>
        <fullName evidence="3">Protein kinase domain-containing protein</fullName>
    </recommendedName>
</protein>
<evidence type="ECO:0000313" key="2">
    <source>
        <dbReference type="Proteomes" id="UP001275084"/>
    </source>
</evidence>
<evidence type="ECO:0008006" key="3">
    <source>
        <dbReference type="Google" id="ProtNLM"/>
    </source>
</evidence>
<accession>A0AAJ0HA31</accession>
<name>A0AAJ0HA31_9PEZI</name>
<dbReference type="AlphaFoldDB" id="A0AAJ0HA31"/>
<dbReference type="EMBL" id="JAUIQD010000006">
    <property type="protein sequence ID" value="KAK3345788.1"/>
    <property type="molecule type" value="Genomic_DNA"/>
</dbReference>
<dbReference type="PANTHER" id="PTHR37542:SF1">
    <property type="entry name" value="PRION-INHIBITION AND PROPAGATION HELO DOMAIN-CONTAINING PROTEIN"/>
    <property type="match status" value="1"/>
</dbReference>
<keyword evidence="2" id="KW-1185">Reference proteome</keyword>
<reference evidence="1" key="2">
    <citation type="submission" date="2023-06" db="EMBL/GenBank/DDBJ databases">
        <authorList>
            <consortium name="Lawrence Berkeley National Laboratory"/>
            <person name="Haridas S."/>
            <person name="Hensen N."/>
            <person name="Bonometti L."/>
            <person name="Westerberg I."/>
            <person name="Brannstrom I.O."/>
            <person name="Guillou S."/>
            <person name="Cros-Aarteil S."/>
            <person name="Calhoun S."/>
            <person name="Kuo A."/>
            <person name="Mondo S."/>
            <person name="Pangilinan J."/>
            <person name="Riley R."/>
            <person name="Labutti K."/>
            <person name="Andreopoulos B."/>
            <person name="Lipzen A."/>
            <person name="Chen C."/>
            <person name="Yanf M."/>
            <person name="Daum C."/>
            <person name="Ng V."/>
            <person name="Clum A."/>
            <person name="Steindorff A."/>
            <person name="Ohm R."/>
            <person name="Martin F."/>
            <person name="Silar P."/>
            <person name="Natvig D."/>
            <person name="Lalanne C."/>
            <person name="Gautier V."/>
            <person name="Ament-Velasquez S.L."/>
            <person name="Kruys A."/>
            <person name="Hutchinson M.I."/>
            <person name="Powell A.J."/>
            <person name="Barry K."/>
            <person name="Miller A.N."/>
            <person name="Grigoriev I.V."/>
            <person name="Debuchy R."/>
            <person name="Gladieux P."/>
            <person name="Thoren M.H."/>
            <person name="Johannesson H."/>
        </authorList>
    </citation>
    <scope>NUCLEOTIDE SEQUENCE</scope>
    <source>
        <strain evidence="1">CBS 955.72</strain>
    </source>
</reference>
<sequence>MLVLSPVCGSSLSDRLEMAKKLANAIFYVHLYGERYPSTISLVGFKVIRNADGRTYPVADRRWEANLYRHPRRQGSDSDYYVMQHDIYSLGVCLLEIGIWETFVAYDGPNGAAQPSKALGLAQDRQELQSGVTLKAHLVALSRSRALRANMGTKYSKVVETCLTCLDEDSMHFGDEQAFQDEEGVAVGIRYIETIMGMINAICV</sequence>
<organism evidence="1 2">
    <name type="scientific">Lasiosphaeria hispida</name>
    <dbReference type="NCBI Taxonomy" id="260671"/>
    <lineage>
        <taxon>Eukaryota</taxon>
        <taxon>Fungi</taxon>
        <taxon>Dikarya</taxon>
        <taxon>Ascomycota</taxon>
        <taxon>Pezizomycotina</taxon>
        <taxon>Sordariomycetes</taxon>
        <taxon>Sordariomycetidae</taxon>
        <taxon>Sordariales</taxon>
        <taxon>Lasiosphaeriaceae</taxon>
        <taxon>Lasiosphaeria</taxon>
    </lineage>
</organism>